<dbReference type="PANTHER" id="PTHR19321">
    <property type="entry name" value="PROTEIN REGULATOR OF CYTOKINESIS 1 PRC1-RELATED"/>
    <property type="match status" value="1"/>
</dbReference>
<dbReference type="AlphaFoldDB" id="A0A3N4JNM8"/>
<dbReference type="GO" id="GO:0051256">
    <property type="term" value="P:mitotic spindle midzone assembly"/>
    <property type="evidence" value="ECO:0007669"/>
    <property type="project" value="TreeGrafter"/>
</dbReference>
<evidence type="ECO:0000256" key="2">
    <source>
        <dbReference type="SAM" id="MobiDB-lite"/>
    </source>
</evidence>
<dbReference type="Gene3D" id="1.20.58.1520">
    <property type="match status" value="1"/>
</dbReference>
<accession>A0A3N4JNM8</accession>
<gene>
    <name evidence="3" type="ORF">L873DRAFT_1789307</name>
</gene>
<reference evidence="3 4" key="1">
    <citation type="journal article" date="2018" name="Nat. Ecol. Evol.">
        <title>Pezizomycetes genomes reveal the molecular basis of ectomycorrhizal truffle lifestyle.</title>
        <authorList>
            <person name="Murat C."/>
            <person name="Payen T."/>
            <person name="Noel B."/>
            <person name="Kuo A."/>
            <person name="Morin E."/>
            <person name="Chen J."/>
            <person name="Kohler A."/>
            <person name="Krizsan K."/>
            <person name="Balestrini R."/>
            <person name="Da Silva C."/>
            <person name="Montanini B."/>
            <person name="Hainaut M."/>
            <person name="Levati E."/>
            <person name="Barry K.W."/>
            <person name="Belfiori B."/>
            <person name="Cichocki N."/>
            <person name="Clum A."/>
            <person name="Dockter R.B."/>
            <person name="Fauchery L."/>
            <person name="Guy J."/>
            <person name="Iotti M."/>
            <person name="Le Tacon F."/>
            <person name="Lindquist E.A."/>
            <person name="Lipzen A."/>
            <person name="Malagnac F."/>
            <person name="Mello A."/>
            <person name="Molinier V."/>
            <person name="Miyauchi S."/>
            <person name="Poulain J."/>
            <person name="Riccioni C."/>
            <person name="Rubini A."/>
            <person name="Sitrit Y."/>
            <person name="Splivallo R."/>
            <person name="Traeger S."/>
            <person name="Wang M."/>
            <person name="Zifcakova L."/>
            <person name="Wipf D."/>
            <person name="Zambonelli A."/>
            <person name="Paolocci F."/>
            <person name="Nowrousian M."/>
            <person name="Ottonello S."/>
            <person name="Baldrian P."/>
            <person name="Spatafora J.W."/>
            <person name="Henrissat B."/>
            <person name="Nagy L.G."/>
            <person name="Aury J.M."/>
            <person name="Wincker P."/>
            <person name="Grigoriev I.V."/>
            <person name="Bonfante P."/>
            <person name="Martin F.M."/>
        </authorList>
    </citation>
    <scope>NUCLEOTIDE SEQUENCE [LARGE SCALE GENOMIC DNA]</scope>
    <source>
        <strain evidence="3 4">120613-1</strain>
    </source>
</reference>
<feature type="compositionally biased region" description="Low complexity" evidence="2">
    <location>
        <begin position="752"/>
        <end position="765"/>
    </location>
</feature>
<feature type="compositionally biased region" description="Polar residues" evidence="2">
    <location>
        <begin position="692"/>
        <end position="704"/>
    </location>
</feature>
<feature type="compositionally biased region" description="Basic and acidic residues" evidence="2">
    <location>
        <begin position="661"/>
        <end position="673"/>
    </location>
</feature>
<feature type="compositionally biased region" description="Polar residues" evidence="2">
    <location>
        <begin position="735"/>
        <end position="751"/>
    </location>
</feature>
<dbReference type="InterPro" id="IPR007145">
    <property type="entry name" value="MAP65_Ase1_PRC1"/>
</dbReference>
<name>A0A3N4JNM8_9PEZI</name>
<proteinExistence type="predicted"/>
<feature type="compositionally biased region" description="Low complexity" evidence="2">
    <location>
        <begin position="570"/>
        <end position="586"/>
    </location>
</feature>
<dbReference type="Proteomes" id="UP000276215">
    <property type="component" value="Unassembled WGS sequence"/>
</dbReference>
<dbReference type="GO" id="GO:0008017">
    <property type="term" value="F:microtubule binding"/>
    <property type="evidence" value="ECO:0007669"/>
    <property type="project" value="InterPro"/>
</dbReference>
<dbReference type="Pfam" id="PF03999">
    <property type="entry name" value="MAP65_ASE1"/>
    <property type="match status" value="1"/>
</dbReference>
<keyword evidence="1" id="KW-0175">Coiled coil</keyword>
<dbReference type="OrthoDB" id="642895at2759"/>
<dbReference type="PANTHER" id="PTHR19321:SF41">
    <property type="entry name" value="FASCETTO-RELATED"/>
    <property type="match status" value="1"/>
</dbReference>
<dbReference type="EMBL" id="ML120384">
    <property type="protein sequence ID" value="RPA99845.1"/>
    <property type="molecule type" value="Genomic_DNA"/>
</dbReference>
<feature type="compositionally biased region" description="Low complexity" evidence="2">
    <location>
        <begin position="534"/>
        <end position="553"/>
    </location>
</feature>
<protein>
    <submittedName>
        <fullName evidence="3">Uncharacterized protein</fullName>
    </submittedName>
</protein>
<dbReference type="GO" id="GO:1990023">
    <property type="term" value="C:mitotic spindle midzone"/>
    <property type="evidence" value="ECO:0007669"/>
    <property type="project" value="TreeGrafter"/>
</dbReference>
<keyword evidence="4" id="KW-1185">Reference proteome</keyword>
<feature type="compositionally biased region" description="Polar residues" evidence="2">
    <location>
        <begin position="491"/>
        <end position="515"/>
    </location>
</feature>
<evidence type="ECO:0000313" key="3">
    <source>
        <dbReference type="EMBL" id="RPA99845.1"/>
    </source>
</evidence>
<evidence type="ECO:0000256" key="1">
    <source>
        <dbReference type="SAM" id="Coils"/>
    </source>
</evidence>
<feature type="compositionally biased region" description="Polar residues" evidence="2">
    <location>
        <begin position="597"/>
        <end position="632"/>
    </location>
</feature>
<feature type="coiled-coil region" evidence="1">
    <location>
        <begin position="223"/>
        <end position="257"/>
    </location>
</feature>
<feature type="region of interest" description="Disordered" evidence="2">
    <location>
        <begin position="488"/>
        <end position="789"/>
    </location>
</feature>
<evidence type="ECO:0000313" key="4">
    <source>
        <dbReference type="Proteomes" id="UP000276215"/>
    </source>
</evidence>
<dbReference type="GO" id="GO:0005737">
    <property type="term" value="C:cytoplasm"/>
    <property type="evidence" value="ECO:0007669"/>
    <property type="project" value="TreeGrafter"/>
</dbReference>
<sequence length="834" mass="91799">MATKQQSSLMEEVSKAQETLHGLFDEIGLTRYDREARQASLFTALNTALQDQMRSVITEKNTLIEECNKVISSIKQMEKSLDDKKKKSSEELKITAPLLRCLEALRGKQEEVKARHAERYNAVRRLAHSVEEYAERLESGIIQVPLPPATNDSSSIASFDLSYAYYERLDNECNRIYNEYTKRVANVTSLAKDIINLYAELGATGSGVDKAIVEFGATEPEKLGLKLDDLDNLKSKKERLINEKEKRQEKIEDLKREIGELWDKLGVEPADRKRFLAQNRGFGLKVIRELEAELDRLLELKRENLQLFVEDARQVLQDLWDKLYFSDDEIMQFQPAMSTVYTDALLTSHEMEIRRLQLLLEERAPIISMIDKHRSLVSDREQLAISASDSSRLVSRGGSGNRDPTRLLREEKMRKRIAKELPKIEVDLKKILEDWGDECGKPFLVNGEPYLQTLISMSPVLQSRVGGKGPAPAQATVKAAAAVVGKWNPPATGSIQRARSNTAGSGQPRPSSRPKTPNGPPMRSKTPTGGPSMVSASVGRSGGRSVAASLSRSHSVRTPATSARLPIPYSTTSSASTASSNASSGSRTPTRLRAPVSLSSFPEATSSTSDKSTTRLVRSQSVKQLERSTGMSTLGGPPRMGQLLPSQPMGPPQLPPYLRQQQEKDRERERESQQQRPSSTGRTITREGTVMSVRSVSPESQFGSPSDDYYNEDGTTPRQLKKKAYPKPPVKSLSYHESSSSNGDTESTRMFSGSSTGTTDSSTSSNENWQAFGDDGESDCDDGGSAAGDGYYRRAAGYEAFSAKRGGGGGGVVLVSEGENGGEEWEGDDGVRGY</sequence>
<feature type="region of interest" description="Disordered" evidence="2">
    <location>
        <begin position="802"/>
        <end position="834"/>
    </location>
</feature>
<organism evidence="3 4">
    <name type="scientific">Choiromyces venosus 120613-1</name>
    <dbReference type="NCBI Taxonomy" id="1336337"/>
    <lineage>
        <taxon>Eukaryota</taxon>
        <taxon>Fungi</taxon>
        <taxon>Dikarya</taxon>
        <taxon>Ascomycota</taxon>
        <taxon>Pezizomycotina</taxon>
        <taxon>Pezizomycetes</taxon>
        <taxon>Pezizales</taxon>
        <taxon>Tuberaceae</taxon>
        <taxon>Choiromyces</taxon>
    </lineage>
</organism>
<dbReference type="STRING" id="1336337.A0A3N4JNM8"/>